<protein>
    <submittedName>
        <fullName evidence="2">Uncharacterized protein</fullName>
    </submittedName>
</protein>
<accession>A0A919L5P4</accession>
<reference evidence="2" key="2">
    <citation type="submission" date="2020-09" db="EMBL/GenBank/DDBJ databases">
        <authorList>
            <person name="Sun Q."/>
            <person name="Zhou Y."/>
        </authorList>
    </citation>
    <scope>NUCLEOTIDE SEQUENCE</scope>
    <source>
        <strain evidence="2">CGMCC 4.7403</strain>
    </source>
</reference>
<feature type="compositionally biased region" description="Low complexity" evidence="1">
    <location>
        <begin position="52"/>
        <end position="63"/>
    </location>
</feature>
<organism evidence="2 3">
    <name type="scientific">Streptomyces capitiformicae</name>
    <dbReference type="NCBI Taxonomy" id="2014920"/>
    <lineage>
        <taxon>Bacteria</taxon>
        <taxon>Bacillati</taxon>
        <taxon>Actinomycetota</taxon>
        <taxon>Actinomycetes</taxon>
        <taxon>Kitasatosporales</taxon>
        <taxon>Streptomycetaceae</taxon>
        <taxon>Streptomyces</taxon>
    </lineage>
</organism>
<feature type="compositionally biased region" description="Basic and acidic residues" evidence="1">
    <location>
        <begin position="78"/>
        <end position="91"/>
    </location>
</feature>
<feature type="compositionally biased region" description="Gly residues" evidence="1">
    <location>
        <begin position="64"/>
        <end position="77"/>
    </location>
</feature>
<dbReference type="Proteomes" id="UP000603227">
    <property type="component" value="Unassembled WGS sequence"/>
</dbReference>
<keyword evidence="3" id="KW-1185">Reference proteome</keyword>
<reference evidence="2" key="1">
    <citation type="journal article" date="2014" name="Int. J. Syst. Evol. Microbiol.">
        <title>Complete genome sequence of Corynebacterium casei LMG S-19264T (=DSM 44701T), isolated from a smear-ripened cheese.</title>
        <authorList>
            <consortium name="US DOE Joint Genome Institute (JGI-PGF)"/>
            <person name="Walter F."/>
            <person name="Albersmeier A."/>
            <person name="Kalinowski J."/>
            <person name="Ruckert C."/>
        </authorList>
    </citation>
    <scope>NUCLEOTIDE SEQUENCE</scope>
    <source>
        <strain evidence="2">CGMCC 4.7403</strain>
    </source>
</reference>
<dbReference type="AlphaFoldDB" id="A0A919L5P4"/>
<proteinExistence type="predicted"/>
<evidence type="ECO:0000313" key="3">
    <source>
        <dbReference type="Proteomes" id="UP000603227"/>
    </source>
</evidence>
<sequence length="91" mass="9746">MGRGFWKTWEQSRHSSTAAYVLGVRRSPSGARTRVRNLREPHQGQSSRRGSWKGSGPGASWPGSGRGVEGMAAPGGDGDARADIGLKKVRK</sequence>
<evidence type="ECO:0000313" key="2">
    <source>
        <dbReference type="EMBL" id="GHH84822.1"/>
    </source>
</evidence>
<dbReference type="EMBL" id="BNAT01000004">
    <property type="protein sequence ID" value="GHH84822.1"/>
    <property type="molecule type" value="Genomic_DNA"/>
</dbReference>
<evidence type="ECO:0000256" key="1">
    <source>
        <dbReference type="SAM" id="MobiDB-lite"/>
    </source>
</evidence>
<name>A0A919L5P4_9ACTN</name>
<gene>
    <name evidence="2" type="ORF">GCM10017771_15210</name>
</gene>
<feature type="region of interest" description="Disordered" evidence="1">
    <location>
        <begin position="20"/>
        <end position="91"/>
    </location>
</feature>
<comment type="caution">
    <text evidence="2">The sequence shown here is derived from an EMBL/GenBank/DDBJ whole genome shotgun (WGS) entry which is preliminary data.</text>
</comment>